<organism evidence="1">
    <name type="scientific">marine metagenome</name>
    <dbReference type="NCBI Taxonomy" id="408172"/>
    <lineage>
        <taxon>unclassified sequences</taxon>
        <taxon>metagenomes</taxon>
        <taxon>ecological metagenomes</taxon>
    </lineage>
</organism>
<gene>
    <name evidence="1" type="ORF">METZ01_LOCUS437467</name>
</gene>
<reference evidence="1" key="1">
    <citation type="submission" date="2018-05" db="EMBL/GenBank/DDBJ databases">
        <authorList>
            <person name="Lanie J.A."/>
            <person name="Ng W.-L."/>
            <person name="Kazmierczak K.M."/>
            <person name="Andrzejewski T.M."/>
            <person name="Davidsen T.M."/>
            <person name="Wayne K.J."/>
            <person name="Tettelin H."/>
            <person name="Glass J.I."/>
            <person name="Rusch D."/>
            <person name="Podicherti R."/>
            <person name="Tsui H.-C.T."/>
            <person name="Winkler M.E."/>
        </authorList>
    </citation>
    <scope>NUCLEOTIDE SEQUENCE</scope>
</reference>
<feature type="non-terminal residue" evidence="1">
    <location>
        <position position="1"/>
    </location>
</feature>
<protein>
    <submittedName>
        <fullName evidence="1">Uncharacterized protein</fullName>
    </submittedName>
</protein>
<proteinExistence type="predicted"/>
<name>A0A382YN01_9ZZZZ</name>
<accession>A0A382YN01</accession>
<dbReference type="AlphaFoldDB" id="A0A382YN01"/>
<sequence>VVVALKGRRGDVWLVNDDGFFSTVQDYKDFGWVYVRGRSETDLEAFVAVAQRATGDDSWDAEIVHTPQRDYAWRVHTPRGVWAEYLVAKVDDLGYGNFKNHCADRWMAEDRDSTFERLE</sequence>
<dbReference type="EMBL" id="UINC01177144">
    <property type="protein sequence ID" value="SVD84613.1"/>
    <property type="molecule type" value="Genomic_DNA"/>
</dbReference>
<feature type="non-terminal residue" evidence="1">
    <location>
        <position position="119"/>
    </location>
</feature>
<evidence type="ECO:0000313" key="1">
    <source>
        <dbReference type="EMBL" id="SVD84613.1"/>
    </source>
</evidence>